<feature type="region of interest" description="Disordered" evidence="1">
    <location>
        <begin position="484"/>
        <end position="504"/>
    </location>
</feature>
<sequence length="1028" mass="107967">MRARTLREGHRPGLSRPGPSAPHLLAAAALALASLAVAAPALGTPAGVSDVCDGVRTLVDAAQPEAALAQVTALRAEDVGTPTTSSGTTTTFDDEGASTAVEESQSPALPCADEEALALDAIERAQALADEAAALVPTDARGAQEKAQEALAVDAENETAAEAKSAADAALAQPVGTFSAAWTRFVDRYVEPLTQPAVVLVVVLAGLFVVARALTPTTLSWPRLGPRTARTVGVTGAVSIVTAALTLTWATALDLMGTRARVGDGWWRGASVVWVVVGLGAVVVAVMTVVLFARLPKATPGSGAQGFGGWPVVLSIGAGATLVFVFLVGRDGAVPPDPSRAGDVPVAAAGLSLAVLGVGLTTVFLATRLRVRVDVRGEEAKDPALESGHLVALLRELGGTSARGLEMPRGTDVETLRGGVLSELPQNAVLKVLTSLVTGLAGSLPWRVVVEERGTSLAVVITRNGRLAGSAVVSHDRLVGRVAPVRDGAQEPEPEDDAAATPADSWSDLQRAAAAVVLTTLARHHTGFEGLCGTTSWRSLALFDLATSVYDHDEETQKGLLAAACSDDPGNLPAQVALARVTMRRSDTFEKADRYVRWLTELVGRARVDGSPRPGHEVLVLRALYTRAAVAINASFAANDGRRSRPDGRARSAVEELEAELHSRPAGREGEQVVERVRAAATAMSYRLWTTVETITIPPAPGPVVRTAEGAPPCDHAAHRGCAHVVPVKVIATLALPAGPLALCVADDRSVRVIAEDAAFPGGTLIIEGSENSRHRTIRVRAESALFLGPITVDTTCVVRFSTGPTSGEPGKEPRSRVEPLDPDDATTPASWYNLGCYYASRPATSEAARIDDALATEQFLRARVHPSARTWIKTDPVLTTYRTSESYRVVFGAEPLGSFLAIGEIARHRDLLEQAGIRREDDVPASPGLLLQSCLALSPRNAADIVQIARLVLAVPHSLATIRYEIAEAAIGTTGRPYDMSLPTLPEAKRLVLHGAVDRRLGVLALSDARTTEARHHLDVWLDLEHT</sequence>
<evidence type="ECO:0000256" key="2">
    <source>
        <dbReference type="SAM" id="Phobius"/>
    </source>
</evidence>
<protein>
    <submittedName>
        <fullName evidence="4">Uncharacterized protein</fullName>
    </submittedName>
</protein>
<accession>A0A6M5UE80</accession>
<feature type="transmembrane region" description="Helical" evidence="2">
    <location>
        <begin position="347"/>
        <end position="366"/>
    </location>
</feature>
<keyword evidence="2" id="KW-1133">Transmembrane helix</keyword>
<dbReference type="RefSeq" id="WP_154798042.1">
    <property type="nucleotide sequence ID" value="NZ_CP052757.1"/>
</dbReference>
<evidence type="ECO:0000313" key="5">
    <source>
        <dbReference type="Proteomes" id="UP000451354"/>
    </source>
</evidence>
<dbReference type="AlphaFoldDB" id="A0A6M5UE80"/>
<feature type="region of interest" description="Disordered" evidence="1">
    <location>
        <begin position="1"/>
        <end position="20"/>
    </location>
</feature>
<feature type="compositionally biased region" description="Basic and acidic residues" evidence="1">
    <location>
        <begin position="810"/>
        <end position="820"/>
    </location>
</feature>
<feature type="chain" id="PRO_5026995709" evidence="3">
    <location>
        <begin position="39"/>
        <end position="1028"/>
    </location>
</feature>
<feature type="region of interest" description="Disordered" evidence="1">
    <location>
        <begin position="79"/>
        <end position="108"/>
    </location>
</feature>
<feature type="transmembrane region" description="Helical" evidence="2">
    <location>
        <begin position="272"/>
        <end position="295"/>
    </location>
</feature>
<gene>
    <name evidence="4" type="ORF">FIC82_006900</name>
</gene>
<dbReference type="Proteomes" id="UP000451354">
    <property type="component" value="Chromosome"/>
</dbReference>
<dbReference type="KEGG" id="cprt:FIC82_006900"/>
<organism evidence="4 5">
    <name type="scientific">Cellulosimicrobium protaetiae</name>
    <dbReference type="NCBI Taxonomy" id="2587808"/>
    <lineage>
        <taxon>Bacteria</taxon>
        <taxon>Bacillati</taxon>
        <taxon>Actinomycetota</taxon>
        <taxon>Actinomycetes</taxon>
        <taxon>Micrococcales</taxon>
        <taxon>Promicromonosporaceae</taxon>
        <taxon>Cellulosimicrobium</taxon>
    </lineage>
</organism>
<feature type="compositionally biased region" description="Low complexity" evidence="1">
    <location>
        <begin position="80"/>
        <end position="91"/>
    </location>
</feature>
<evidence type="ECO:0000256" key="1">
    <source>
        <dbReference type="SAM" id="MobiDB-lite"/>
    </source>
</evidence>
<keyword evidence="2" id="KW-0812">Transmembrane</keyword>
<dbReference type="EMBL" id="CP052757">
    <property type="protein sequence ID" value="QJW35962.1"/>
    <property type="molecule type" value="Genomic_DNA"/>
</dbReference>
<feature type="transmembrane region" description="Helical" evidence="2">
    <location>
        <begin position="232"/>
        <end position="252"/>
    </location>
</feature>
<proteinExistence type="predicted"/>
<feature type="region of interest" description="Disordered" evidence="1">
    <location>
        <begin position="802"/>
        <end position="825"/>
    </location>
</feature>
<feature type="compositionally biased region" description="Basic and acidic residues" evidence="1">
    <location>
        <begin position="1"/>
        <end position="11"/>
    </location>
</feature>
<keyword evidence="2" id="KW-0472">Membrane</keyword>
<dbReference type="OrthoDB" id="4904217at2"/>
<feature type="signal peptide" evidence="3">
    <location>
        <begin position="1"/>
        <end position="38"/>
    </location>
</feature>
<name>A0A6M5UE80_9MICO</name>
<keyword evidence="3" id="KW-0732">Signal</keyword>
<feature type="transmembrane region" description="Helical" evidence="2">
    <location>
        <begin position="307"/>
        <end position="327"/>
    </location>
</feature>
<evidence type="ECO:0000256" key="3">
    <source>
        <dbReference type="SAM" id="SignalP"/>
    </source>
</evidence>
<keyword evidence="5" id="KW-1185">Reference proteome</keyword>
<evidence type="ECO:0000313" key="4">
    <source>
        <dbReference type="EMBL" id="QJW35962.1"/>
    </source>
</evidence>
<feature type="transmembrane region" description="Helical" evidence="2">
    <location>
        <begin position="193"/>
        <end position="211"/>
    </location>
</feature>
<reference evidence="5" key="1">
    <citation type="journal article" date="2022" name="Int. J. Syst. Evol. Microbiol.">
        <title>Cellulosimicrobium protaetiae sp. nov., isolated from the gut of the larva of Protaetia brevitarsis seulensis.</title>
        <authorList>
            <person name="Le Han H."/>
            <person name="Nguyen T.T.H."/>
            <person name="Li Z."/>
            <person name="Shin N.R."/>
            <person name="Kim S.G."/>
        </authorList>
    </citation>
    <scope>NUCLEOTIDE SEQUENCE [LARGE SCALE GENOMIC DNA]</scope>
    <source>
        <strain evidence="5">BI34</strain>
    </source>
</reference>